<comment type="subcellular location">
    <subcellularLocation>
        <location evidence="1">Plastid</location>
        <location evidence="1">Chloroplast</location>
    </subcellularLocation>
</comment>
<proteinExistence type="predicted"/>
<dbReference type="InterPro" id="IPR029058">
    <property type="entry name" value="AB_hydrolase_fold"/>
</dbReference>
<dbReference type="PANTHER" id="PTHR31403">
    <property type="entry name" value="PHOSPHOLIPASE A1-IBETA2, CHLOROPLASTIC"/>
    <property type="match status" value="1"/>
</dbReference>
<evidence type="ECO:0000256" key="7">
    <source>
        <dbReference type="ARBA" id="ARBA00023098"/>
    </source>
</evidence>
<evidence type="ECO:0000313" key="9">
    <source>
        <dbReference type="EMBL" id="CAD8729959.1"/>
    </source>
</evidence>
<keyword evidence="3" id="KW-0934">Plastid</keyword>
<dbReference type="PANTHER" id="PTHR31403:SF7">
    <property type="entry name" value="PHOSPHOLIPASE A1-IGAMMA3, CHLOROPLASTIC"/>
    <property type="match status" value="1"/>
</dbReference>
<evidence type="ECO:0000256" key="4">
    <source>
        <dbReference type="ARBA" id="ARBA00022801"/>
    </source>
</evidence>
<dbReference type="EMBL" id="HBFG01001927">
    <property type="protein sequence ID" value="CAD8729959.1"/>
    <property type="molecule type" value="Transcribed_RNA"/>
</dbReference>
<dbReference type="CDD" id="cd00519">
    <property type="entry name" value="Lipase_3"/>
    <property type="match status" value="1"/>
</dbReference>
<dbReference type="AlphaFoldDB" id="A0A7S0TBU0"/>
<keyword evidence="7" id="KW-0443">Lipid metabolism</keyword>
<evidence type="ECO:0000256" key="5">
    <source>
        <dbReference type="ARBA" id="ARBA00022946"/>
    </source>
</evidence>
<dbReference type="SUPFAM" id="SSF53474">
    <property type="entry name" value="alpha/beta-Hydrolases"/>
    <property type="match status" value="1"/>
</dbReference>
<keyword evidence="4" id="KW-0378">Hydrolase</keyword>
<dbReference type="GO" id="GO:0009507">
    <property type="term" value="C:chloroplast"/>
    <property type="evidence" value="ECO:0007669"/>
    <property type="project" value="UniProtKB-SubCell"/>
</dbReference>
<organism evidence="9">
    <name type="scientific">Pseudo-nitzschia delicatissima</name>
    <dbReference type="NCBI Taxonomy" id="44447"/>
    <lineage>
        <taxon>Eukaryota</taxon>
        <taxon>Sar</taxon>
        <taxon>Stramenopiles</taxon>
        <taxon>Ochrophyta</taxon>
        <taxon>Bacillariophyta</taxon>
        <taxon>Bacillariophyceae</taxon>
        <taxon>Bacillariophycidae</taxon>
        <taxon>Bacillariales</taxon>
        <taxon>Bacillariaceae</taxon>
        <taxon>Pseudo-nitzschia</taxon>
    </lineage>
</organism>
<protein>
    <recommendedName>
        <fullName evidence="8">Fungal lipase-type domain-containing protein</fullName>
    </recommendedName>
</protein>
<sequence length="432" mass="49516">MDNHDDNVKVFIGDMRDMSSFVYRFANMRKVVRTNKNTKKKKFWLIGEEKEIVFERPELILTQDAATSNQNAYLNHVITPDAIKLFLELNRKWFLQPDPGALLQFDPNETSDERMALEDKLKELTKDNFKIVDYEDEFSSWNGGLVYAVVTNLTKKYVAVIFRGTVGVTDAFTDLNFALNTEDFFKEEGSIFVEGNKPGTHDGFTKYLFENREGGNRAYVDRIIACVEDQFEKNEDVKGKGFKFYVSGHSLGGGLANLFGFRVAQLKRMEHPSVEHFPPRVKVMSYASPCVGDEAYNKEFMYLESEKILRHIRVSNETDVVPTFNIDAPYRFLITGDTSLYTQNGMNLFLRPDGQKMVDSYGNPKEFSSQFSLLGAMTSLVAHSLVTHEERMHYDENEEVFDQTVEELYATHVKFSVTKVGDEVLDVSYSVP</sequence>
<evidence type="ECO:0000256" key="1">
    <source>
        <dbReference type="ARBA" id="ARBA00004229"/>
    </source>
</evidence>
<gene>
    <name evidence="9" type="ORF">PDEL0327_LOCUS1452</name>
</gene>
<name>A0A7S0TBU0_9STRA</name>
<dbReference type="GO" id="GO:0004620">
    <property type="term" value="F:phospholipase activity"/>
    <property type="evidence" value="ECO:0007669"/>
    <property type="project" value="UniProtKB-ARBA"/>
</dbReference>
<dbReference type="GO" id="GO:0016042">
    <property type="term" value="P:lipid catabolic process"/>
    <property type="evidence" value="ECO:0007669"/>
    <property type="project" value="UniProtKB-KW"/>
</dbReference>
<keyword evidence="6" id="KW-0442">Lipid degradation</keyword>
<evidence type="ECO:0000256" key="6">
    <source>
        <dbReference type="ARBA" id="ARBA00022963"/>
    </source>
</evidence>
<evidence type="ECO:0000256" key="2">
    <source>
        <dbReference type="ARBA" id="ARBA00022528"/>
    </source>
</evidence>
<dbReference type="Gene3D" id="3.40.50.1820">
    <property type="entry name" value="alpha/beta hydrolase"/>
    <property type="match status" value="1"/>
</dbReference>
<feature type="domain" description="Fungal lipase-type" evidence="8">
    <location>
        <begin position="160"/>
        <end position="324"/>
    </location>
</feature>
<evidence type="ECO:0000259" key="8">
    <source>
        <dbReference type="Pfam" id="PF01764"/>
    </source>
</evidence>
<keyword evidence="5" id="KW-0809">Transit peptide</keyword>
<evidence type="ECO:0000256" key="3">
    <source>
        <dbReference type="ARBA" id="ARBA00022640"/>
    </source>
</evidence>
<keyword evidence="2" id="KW-0150">Chloroplast</keyword>
<dbReference type="InterPro" id="IPR002921">
    <property type="entry name" value="Fungal_lipase-type"/>
</dbReference>
<accession>A0A7S0TBU0</accession>
<dbReference type="Pfam" id="PF01764">
    <property type="entry name" value="Lipase_3"/>
    <property type="match status" value="1"/>
</dbReference>
<reference evidence="9" key="1">
    <citation type="submission" date="2021-01" db="EMBL/GenBank/DDBJ databases">
        <authorList>
            <person name="Corre E."/>
            <person name="Pelletier E."/>
            <person name="Niang G."/>
            <person name="Scheremetjew M."/>
            <person name="Finn R."/>
            <person name="Kale V."/>
            <person name="Holt S."/>
            <person name="Cochrane G."/>
            <person name="Meng A."/>
            <person name="Brown T."/>
            <person name="Cohen L."/>
        </authorList>
    </citation>
    <scope>NUCLEOTIDE SEQUENCE</scope>
    <source>
        <strain evidence="9">B596</strain>
    </source>
</reference>